<evidence type="ECO:0000256" key="3">
    <source>
        <dbReference type="ARBA" id="ARBA00022692"/>
    </source>
</evidence>
<keyword evidence="4 6" id="KW-1133">Transmembrane helix</keyword>
<protein>
    <submittedName>
        <fullName evidence="7">Cytochrome-c oxidase</fullName>
    </submittedName>
</protein>
<accession>A0A5D0MG48</accession>
<comment type="caution">
    <text evidence="7">The sequence shown here is derived from an EMBL/GenBank/DDBJ whole genome shotgun (WGS) entry which is preliminary data.</text>
</comment>
<feature type="transmembrane region" description="Helical" evidence="6">
    <location>
        <begin position="38"/>
        <end position="59"/>
    </location>
</feature>
<keyword evidence="2" id="KW-1003">Cell membrane</keyword>
<evidence type="ECO:0000256" key="5">
    <source>
        <dbReference type="ARBA" id="ARBA00023136"/>
    </source>
</evidence>
<evidence type="ECO:0000313" key="8">
    <source>
        <dbReference type="Proteomes" id="UP000323337"/>
    </source>
</evidence>
<dbReference type="InterPro" id="IPR005171">
    <property type="entry name" value="Cyt_c_oxidase_su4_prok"/>
</dbReference>
<feature type="transmembrane region" description="Helical" evidence="6">
    <location>
        <begin position="71"/>
        <end position="93"/>
    </location>
</feature>
<dbReference type="EMBL" id="VSIV01000302">
    <property type="protein sequence ID" value="TYB32647.1"/>
    <property type="molecule type" value="Genomic_DNA"/>
</dbReference>
<dbReference type="Pfam" id="PF03626">
    <property type="entry name" value="COX4_pro"/>
    <property type="match status" value="1"/>
</dbReference>
<dbReference type="InterPro" id="IPR011743">
    <property type="entry name" value="Caa3_sub_IV"/>
</dbReference>
<keyword evidence="3 6" id="KW-0812">Transmembrane</keyword>
<reference evidence="7 8" key="1">
    <citation type="submission" date="2019-08" db="EMBL/GenBank/DDBJ databases">
        <title>Genomic characterization of a novel candidate phylum (ARYD3) from a high temperature, high salinity tertiary oil reservoir in north central Oklahoma, USA.</title>
        <authorList>
            <person name="Youssef N.H."/>
            <person name="Yadav A."/>
            <person name="Elshahed M.S."/>
        </authorList>
    </citation>
    <scope>NUCLEOTIDE SEQUENCE [LARGE SCALE GENOMIC DNA]</scope>
    <source>
        <strain evidence="7">ARYD1</strain>
    </source>
</reference>
<proteinExistence type="predicted"/>
<dbReference type="RefSeq" id="WP_303701847.1">
    <property type="nucleotide sequence ID" value="NZ_VSIV01000302.1"/>
</dbReference>
<sequence>MHAEEKHIVEFKVLFKVLIALFVLTGVTVLAGSVDLGYFSVVVALSIATAKASLVVFFFMHLKYEGGLFKIMVLLAFVILSIFIGFTFFDVAFRTN</sequence>
<evidence type="ECO:0000313" key="7">
    <source>
        <dbReference type="EMBL" id="TYB32647.1"/>
    </source>
</evidence>
<comment type="subcellular location">
    <subcellularLocation>
        <location evidence="1">Cell membrane</location>
        <topology evidence="1">Multi-pass membrane protein</topology>
    </subcellularLocation>
</comment>
<dbReference type="GO" id="GO:0005886">
    <property type="term" value="C:plasma membrane"/>
    <property type="evidence" value="ECO:0007669"/>
    <property type="project" value="UniProtKB-SubCell"/>
</dbReference>
<feature type="transmembrane region" description="Helical" evidence="6">
    <location>
        <begin position="13"/>
        <end position="32"/>
    </location>
</feature>
<evidence type="ECO:0000256" key="4">
    <source>
        <dbReference type="ARBA" id="ARBA00022989"/>
    </source>
</evidence>
<keyword evidence="5 6" id="KW-0472">Membrane</keyword>
<dbReference type="AlphaFoldDB" id="A0A5D0MG48"/>
<gene>
    <name evidence="7" type="ORF">FXF49_10485</name>
</gene>
<name>A0A5D0MG48_FLESI</name>
<dbReference type="Proteomes" id="UP000323337">
    <property type="component" value="Unassembled WGS sequence"/>
</dbReference>
<evidence type="ECO:0000256" key="2">
    <source>
        <dbReference type="ARBA" id="ARBA00022475"/>
    </source>
</evidence>
<organism evidence="7 8">
    <name type="scientific">Flexistipes sinusarabici</name>
    <dbReference type="NCBI Taxonomy" id="2352"/>
    <lineage>
        <taxon>Bacteria</taxon>
        <taxon>Pseudomonadati</taxon>
        <taxon>Deferribacterota</taxon>
        <taxon>Deferribacteres</taxon>
        <taxon>Deferribacterales</taxon>
        <taxon>Flexistipitaceae</taxon>
        <taxon>Flexistipes</taxon>
    </lineage>
</organism>
<evidence type="ECO:0000256" key="1">
    <source>
        <dbReference type="ARBA" id="ARBA00004651"/>
    </source>
</evidence>
<dbReference type="NCBIfam" id="TIGR02229">
    <property type="entry name" value="caa3_sub_IV"/>
    <property type="match status" value="1"/>
</dbReference>
<evidence type="ECO:0000256" key="6">
    <source>
        <dbReference type="SAM" id="Phobius"/>
    </source>
</evidence>